<name>A0ABQ6B0N8_9BRAD</name>
<proteinExistence type="predicted"/>
<dbReference type="Proteomes" id="UP001156905">
    <property type="component" value="Unassembled WGS sequence"/>
</dbReference>
<evidence type="ECO:0000313" key="1">
    <source>
        <dbReference type="EMBL" id="GLR85733.1"/>
    </source>
</evidence>
<reference evidence="2" key="1">
    <citation type="journal article" date="2019" name="Int. J. Syst. Evol. Microbiol.">
        <title>The Global Catalogue of Microorganisms (GCM) 10K type strain sequencing project: providing services to taxonomists for standard genome sequencing and annotation.</title>
        <authorList>
            <consortium name="The Broad Institute Genomics Platform"/>
            <consortium name="The Broad Institute Genome Sequencing Center for Infectious Disease"/>
            <person name="Wu L."/>
            <person name="Ma J."/>
        </authorList>
    </citation>
    <scope>NUCLEOTIDE SEQUENCE [LARGE SCALE GENOMIC DNA]</scope>
    <source>
        <strain evidence="2">NBRC 102520</strain>
    </source>
</reference>
<comment type="caution">
    <text evidence="1">The sequence shown here is derived from an EMBL/GenBank/DDBJ whole genome shotgun (WGS) entry which is preliminary data.</text>
</comment>
<protein>
    <submittedName>
        <fullName evidence="1">Uncharacterized protein</fullName>
    </submittedName>
</protein>
<accession>A0ABQ6B0N8</accession>
<gene>
    <name evidence="1" type="ORF">GCM10007857_24440</name>
</gene>
<sequence>MLGERVGWGFSPPRALHCGGTLSPTLSRKRERGRTCIVADTARHERVTPGNDRSIRLETTS</sequence>
<evidence type="ECO:0000313" key="2">
    <source>
        <dbReference type="Proteomes" id="UP001156905"/>
    </source>
</evidence>
<keyword evidence="2" id="KW-1185">Reference proteome</keyword>
<organism evidence="1 2">
    <name type="scientific">Bradyrhizobium iriomotense</name>
    <dbReference type="NCBI Taxonomy" id="441950"/>
    <lineage>
        <taxon>Bacteria</taxon>
        <taxon>Pseudomonadati</taxon>
        <taxon>Pseudomonadota</taxon>
        <taxon>Alphaproteobacteria</taxon>
        <taxon>Hyphomicrobiales</taxon>
        <taxon>Nitrobacteraceae</taxon>
        <taxon>Bradyrhizobium</taxon>
    </lineage>
</organism>
<dbReference type="EMBL" id="BSOW01000007">
    <property type="protein sequence ID" value="GLR85733.1"/>
    <property type="molecule type" value="Genomic_DNA"/>
</dbReference>